<sequence>MATLTQGYTYWENKPSFQLESDIGSNYVMYIIESGSCEFEFSQYSGIASANDILLIPPYVKFKRNMLEPMCFHFIRVIPDPVTPTFIGKHHLGSHRFYENCEFLRKTNFSLNTDSHYIQNHIVEDFFMLLKIKKFKPIEPKQALSRNNIINSAIELMEHNSSLSISEIAQFTNTSTAYFSRIFKKTIGETPVCFYTKIKLKKVQKLLITTNLTLAEISEQTGFTDPFYLSKVFTTHLGCSPRTYRKNHII</sequence>
<dbReference type="Pfam" id="PF12833">
    <property type="entry name" value="HTH_18"/>
    <property type="match status" value="1"/>
</dbReference>
<dbReference type="HOGENOM" id="CLU_000445_88_6_9"/>
<dbReference type="SUPFAM" id="SSF46689">
    <property type="entry name" value="Homeodomain-like"/>
    <property type="match status" value="2"/>
</dbReference>
<evidence type="ECO:0000259" key="4">
    <source>
        <dbReference type="PROSITE" id="PS01124"/>
    </source>
</evidence>
<evidence type="ECO:0000256" key="3">
    <source>
        <dbReference type="ARBA" id="ARBA00023163"/>
    </source>
</evidence>
<keyword evidence="2" id="KW-0238">DNA-binding</keyword>
<dbReference type="Gene3D" id="1.10.10.60">
    <property type="entry name" value="Homeodomain-like"/>
    <property type="match status" value="2"/>
</dbReference>
<dbReference type="SMR" id="Q03GN5"/>
<dbReference type="PANTHER" id="PTHR43280:SF2">
    <property type="entry name" value="HTH-TYPE TRANSCRIPTIONAL REGULATOR EXSA"/>
    <property type="match status" value="1"/>
</dbReference>
<gene>
    <name evidence="5" type="ordered locus">PEPE_0549</name>
</gene>
<keyword evidence="1" id="KW-0805">Transcription regulation</keyword>
<dbReference type="PANTHER" id="PTHR43280">
    <property type="entry name" value="ARAC-FAMILY TRANSCRIPTIONAL REGULATOR"/>
    <property type="match status" value="1"/>
</dbReference>
<dbReference type="DNASU" id="4418273"/>
<feature type="domain" description="HTH araC/xylS-type" evidence="4">
    <location>
        <begin position="147"/>
        <end position="247"/>
    </location>
</feature>
<evidence type="ECO:0000256" key="2">
    <source>
        <dbReference type="ARBA" id="ARBA00023125"/>
    </source>
</evidence>
<dbReference type="InterPro" id="IPR018062">
    <property type="entry name" value="HTH_AraC-typ_CS"/>
</dbReference>
<dbReference type="PROSITE" id="PS00041">
    <property type="entry name" value="HTH_ARAC_FAMILY_1"/>
    <property type="match status" value="1"/>
</dbReference>
<organism evidence="5 6">
    <name type="scientific">Pediococcus pentosaceus (strain ATCC 25745 / CCUG 21536 / LMG 10740 / 183-1w)</name>
    <dbReference type="NCBI Taxonomy" id="278197"/>
    <lineage>
        <taxon>Bacteria</taxon>
        <taxon>Bacillati</taxon>
        <taxon>Bacillota</taxon>
        <taxon>Bacilli</taxon>
        <taxon>Lactobacillales</taxon>
        <taxon>Lactobacillaceae</taxon>
        <taxon>Pediococcus</taxon>
    </lineage>
</organism>
<proteinExistence type="predicted"/>
<dbReference type="eggNOG" id="COG4977">
    <property type="taxonomic scope" value="Bacteria"/>
</dbReference>
<dbReference type="GO" id="GO:0043565">
    <property type="term" value="F:sequence-specific DNA binding"/>
    <property type="evidence" value="ECO:0007669"/>
    <property type="project" value="InterPro"/>
</dbReference>
<reference evidence="5 6" key="1">
    <citation type="journal article" date="2006" name="Proc. Natl. Acad. Sci. U.S.A.">
        <title>Comparative genomics of the lactic acid bacteria.</title>
        <authorList>
            <person name="Makarova K."/>
            <person name="Slesarev A."/>
            <person name="Wolf Y."/>
            <person name="Sorokin A."/>
            <person name="Mirkin B."/>
            <person name="Koonin E."/>
            <person name="Pavlov A."/>
            <person name="Pavlova N."/>
            <person name="Karamychev V."/>
            <person name="Polouchine N."/>
            <person name="Shakhova V."/>
            <person name="Grigoriev I."/>
            <person name="Lou Y."/>
            <person name="Rohksar D."/>
            <person name="Lucas S."/>
            <person name="Huang K."/>
            <person name="Goodstein D.M."/>
            <person name="Hawkins T."/>
            <person name="Plengvidhya V."/>
            <person name="Welker D."/>
            <person name="Hughes J."/>
            <person name="Goh Y."/>
            <person name="Benson A."/>
            <person name="Baldwin K."/>
            <person name="Lee J.H."/>
            <person name="Diaz-Muniz I."/>
            <person name="Dosti B."/>
            <person name="Smeianov V."/>
            <person name="Wechter W."/>
            <person name="Barabote R."/>
            <person name="Lorca G."/>
            <person name="Altermann E."/>
            <person name="Barrangou R."/>
            <person name="Ganesan B."/>
            <person name="Xie Y."/>
            <person name="Rawsthorne H."/>
            <person name="Tamir D."/>
            <person name="Parker C."/>
            <person name="Breidt F."/>
            <person name="Broadbent J."/>
            <person name="Hutkins R."/>
            <person name="O'Sullivan D."/>
            <person name="Steele J."/>
            <person name="Unlu G."/>
            <person name="Saier M."/>
            <person name="Klaenhammer T."/>
            <person name="Richardson P."/>
            <person name="Kozyavkin S."/>
            <person name="Weimer B."/>
            <person name="Mills D."/>
        </authorList>
    </citation>
    <scope>NUCLEOTIDE SEQUENCE [LARGE SCALE GENOMIC DNA]</scope>
    <source>
        <strain evidence="6">ATCC 25745 / CCUG 21536 / LMG 10740 / 183-1w</strain>
    </source>
</reference>
<dbReference type="Proteomes" id="UP000000773">
    <property type="component" value="Chromosome"/>
</dbReference>
<dbReference type="EMBL" id="CP000422">
    <property type="protein sequence ID" value="ABJ67637.1"/>
    <property type="molecule type" value="Genomic_DNA"/>
</dbReference>
<dbReference type="AlphaFoldDB" id="Q03GN5"/>
<dbReference type="InterPro" id="IPR009057">
    <property type="entry name" value="Homeodomain-like_sf"/>
</dbReference>
<keyword evidence="3" id="KW-0804">Transcription</keyword>
<name>Q03GN5_PEDPA</name>
<dbReference type="KEGG" id="ppe:PEPE_0549"/>
<accession>Q03GN5</accession>
<dbReference type="STRING" id="278197.PEPE_0549"/>
<dbReference type="GO" id="GO:0003700">
    <property type="term" value="F:DNA-binding transcription factor activity"/>
    <property type="evidence" value="ECO:0007669"/>
    <property type="project" value="InterPro"/>
</dbReference>
<evidence type="ECO:0000313" key="5">
    <source>
        <dbReference type="EMBL" id="ABJ67637.1"/>
    </source>
</evidence>
<evidence type="ECO:0000256" key="1">
    <source>
        <dbReference type="ARBA" id="ARBA00023015"/>
    </source>
</evidence>
<dbReference type="InterPro" id="IPR018060">
    <property type="entry name" value="HTH_AraC"/>
</dbReference>
<dbReference type="SMART" id="SM00342">
    <property type="entry name" value="HTH_ARAC"/>
    <property type="match status" value="1"/>
</dbReference>
<dbReference type="PROSITE" id="PS01124">
    <property type="entry name" value="HTH_ARAC_FAMILY_2"/>
    <property type="match status" value="1"/>
</dbReference>
<protein>
    <submittedName>
        <fullName evidence="5">Transcriptional regulator, AraC family</fullName>
    </submittedName>
</protein>
<evidence type="ECO:0000313" key="6">
    <source>
        <dbReference type="Proteomes" id="UP000000773"/>
    </source>
</evidence>